<evidence type="ECO:0000313" key="6">
    <source>
        <dbReference type="EMBL" id="RDB65413.1"/>
    </source>
</evidence>
<evidence type="ECO:0000313" key="8">
    <source>
        <dbReference type="Proteomes" id="UP000253817"/>
    </source>
</evidence>
<reference evidence="9" key="2">
    <citation type="submission" date="2018-05" db="EMBL/GenBank/DDBJ databases">
        <title>Genome Sequencing of selected type strains of the family Eggerthellaceae.</title>
        <authorList>
            <person name="Danylec N."/>
            <person name="Stoll D.A."/>
            <person name="Doetsch A."/>
            <person name="Huch M."/>
        </authorList>
    </citation>
    <scope>NUCLEOTIDE SEQUENCE [LARGE SCALE GENOMIC DNA]</scope>
    <source>
        <strain evidence="9">DSM 16107</strain>
    </source>
</reference>
<feature type="domain" description="FAD-dependent oxidoreductase 2 FAD-binding" evidence="5">
    <location>
        <begin position="60"/>
        <end position="525"/>
    </location>
</feature>
<dbReference type="Proteomes" id="UP000270112">
    <property type="component" value="Unassembled WGS sequence"/>
</dbReference>
<dbReference type="Gene3D" id="3.90.700.10">
    <property type="entry name" value="Succinate dehydrogenase/fumarate reductase flavoprotein, catalytic domain"/>
    <property type="match status" value="1"/>
</dbReference>
<evidence type="ECO:0000313" key="7">
    <source>
        <dbReference type="EMBL" id="RNM39573.1"/>
    </source>
</evidence>
<comment type="cofactor">
    <cofactor evidence="1">
        <name>FAD</name>
        <dbReference type="ChEBI" id="CHEBI:57692"/>
    </cofactor>
</comment>
<evidence type="ECO:0000259" key="5">
    <source>
        <dbReference type="Pfam" id="PF00890"/>
    </source>
</evidence>
<organism evidence="7 9">
    <name type="scientific">Eggerthella sinensis</name>
    <dbReference type="NCBI Taxonomy" id="242230"/>
    <lineage>
        <taxon>Bacteria</taxon>
        <taxon>Bacillati</taxon>
        <taxon>Actinomycetota</taxon>
        <taxon>Coriobacteriia</taxon>
        <taxon>Eggerthellales</taxon>
        <taxon>Eggerthellaceae</taxon>
        <taxon>Eggerthella</taxon>
    </lineage>
</organism>
<dbReference type="GO" id="GO:0008202">
    <property type="term" value="P:steroid metabolic process"/>
    <property type="evidence" value="ECO:0007669"/>
    <property type="project" value="UniProtKB-ARBA"/>
</dbReference>
<comment type="caution">
    <text evidence="7">The sequence shown here is derived from an EMBL/GenBank/DDBJ whole genome shotgun (WGS) entry which is preliminary data.</text>
</comment>
<reference evidence="7" key="3">
    <citation type="journal article" date="2019" name="Microbiol. Resour. Announc.">
        <title>Draft Genome Sequences of Type Strains of Gordonibacter faecihominis, Paraeggerthella hongkongensis, Parvibacter caecicola,Slackia equolifaciens, Slackia faecicanis, and Slackia isoflavoniconvertens.</title>
        <authorList>
            <person name="Danylec N."/>
            <person name="Stoll D.A."/>
            <person name="Dotsch A."/>
            <person name="Huch M."/>
        </authorList>
    </citation>
    <scope>NUCLEOTIDE SEQUENCE</scope>
    <source>
        <strain evidence="7">DSM 16107</strain>
    </source>
</reference>
<dbReference type="SUPFAM" id="SSF51905">
    <property type="entry name" value="FAD/NAD(P)-binding domain"/>
    <property type="match status" value="1"/>
</dbReference>
<keyword evidence="2" id="KW-0285">Flavoprotein</keyword>
<dbReference type="InterPro" id="IPR006311">
    <property type="entry name" value="TAT_signal"/>
</dbReference>
<dbReference type="Gene3D" id="3.50.50.60">
    <property type="entry name" value="FAD/NAD(P)-binding domain"/>
    <property type="match status" value="1"/>
</dbReference>
<dbReference type="InterPro" id="IPR036188">
    <property type="entry name" value="FAD/NAD-bd_sf"/>
</dbReference>
<dbReference type="InterPro" id="IPR027477">
    <property type="entry name" value="Succ_DH/fumarate_Rdtase_cat_sf"/>
</dbReference>
<evidence type="ECO:0000256" key="1">
    <source>
        <dbReference type="ARBA" id="ARBA00001974"/>
    </source>
</evidence>
<dbReference type="SUPFAM" id="SSF56425">
    <property type="entry name" value="Succinate dehydrogenase/fumarate reductase flavoprotein, catalytic domain"/>
    <property type="match status" value="1"/>
</dbReference>
<dbReference type="Proteomes" id="UP000253817">
    <property type="component" value="Unassembled WGS sequence"/>
</dbReference>
<keyword evidence="4" id="KW-0560">Oxidoreductase</keyword>
<dbReference type="InterPro" id="IPR050315">
    <property type="entry name" value="FAD-oxidoreductase_2"/>
</dbReference>
<evidence type="ECO:0000313" key="9">
    <source>
        <dbReference type="Proteomes" id="UP000270112"/>
    </source>
</evidence>
<dbReference type="PROSITE" id="PS51318">
    <property type="entry name" value="TAT"/>
    <property type="match status" value="1"/>
</dbReference>
<proteinExistence type="predicted"/>
<evidence type="ECO:0000256" key="3">
    <source>
        <dbReference type="ARBA" id="ARBA00022827"/>
    </source>
</evidence>
<protein>
    <submittedName>
        <fullName evidence="7">FAD-binding dehydrogenase</fullName>
    </submittedName>
</protein>
<dbReference type="OrthoDB" id="9813348at2"/>
<gene>
    <name evidence="6" type="ORF">C1876_15765</name>
    <name evidence="7" type="ORF">DMP09_16600</name>
</gene>
<evidence type="ECO:0000256" key="4">
    <source>
        <dbReference type="ARBA" id="ARBA00023002"/>
    </source>
</evidence>
<name>A0A3N0IRC4_9ACTN</name>
<dbReference type="GO" id="GO:0033765">
    <property type="term" value="F:steroid dehydrogenase activity, acting on the CH-CH group of donors"/>
    <property type="evidence" value="ECO:0007669"/>
    <property type="project" value="UniProtKB-ARBA"/>
</dbReference>
<accession>A0A3N0IRC4</accession>
<dbReference type="EMBL" id="PPTT01000038">
    <property type="protein sequence ID" value="RDB65413.1"/>
    <property type="molecule type" value="Genomic_DNA"/>
</dbReference>
<dbReference type="InterPro" id="IPR003953">
    <property type="entry name" value="FAD-dep_OxRdtase_2_FAD-bd"/>
</dbReference>
<sequence>MIMSNLHVTPTRRAFIKTAGVALLAGAATSVVGCAPQGQTSANDAAQSVNDIAWDGECEVIVVGGGIAGLATAATVASEGDGATCLLLEKASNCGGNSFQSSGFCMIAEDADAIFETYIKGLQGDADCTPEDVLKAYCEGITEHVEWLKALGAEPYMSVFPLGYEGNQSNQNPEYPEIDGAQYMGALKFTGGEDKKGPAHIAVFLQHYVEAQESVEYRKNCPMSALVQDPDSGAILGVVAGEGSNKYYRAKGGVVMCTGGFENDAEYMETYFGVLGATPAAATENTADGHRACAKAGAAMWHMHAGAAFWLAPRNLENTAFTQTQQTGLTKEFGITVGVNGRRFYNDWDACAAGDVLPIGSDLRTNVGYRHGATQWGGRWIHLQLPETAWFVFDADGLAAGALPEGLTTDPVADGWAYAAATIEELARLIDVPADELTKTVDVWNEFCEAGEDRAFYRPAEHMTRVATAPFYAMRCTPTLLNTDGGPVRDADARVLDPYGQPIGNLYSSGEFGSIWGAMYQGTGNISECCVFGRIAARNALAAAR</sequence>
<evidence type="ECO:0000256" key="2">
    <source>
        <dbReference type="ARBA" id="ARBA00022630"/>
    </source>
</evidence>
<keyword evidence="8" id="KW-1185">Reference proteome</keyword>
<dbReference type="PANTHER" id="PTHR43400">
    <property type="entry name" value="FUMARATE REDUCTASE"/>
    <property type="match status" value="1"/>
</dbReference>
<dbReference type="EMBL" id="QICC01000124">
    <property type="protein sequence ID" value="RNM39573.1"/>
    <property type="molecule type" value="Genomic_DNA"/>
</dbReference>
<dbReference type="PANTHER" id="PTHR43400:SF10">
    <property type="entry name" value="3-OXOSTEROID 1-DEHYDROGENASE"/>
    <property type="match status" value="1"/>
</dbReference>
<keyword evidence="3" id="KW-0274">FAD</keyword>
<dbReference type="AlphaFoldDB" id="A0A3N0IRC4"/>
<reference evidence="6 8" key="1">
    <citation type="journal article" date="2018" name="Elife">
        <title>Discovery and characterization of a prevalent human gut bacterial enzyme sufficient for the inactivation of a family of plant toxins.</title>
        <authorList>
            <person name="Koppel N."/>
            <person name="Bisanz J.E."/>
            <person name="Pandelia M.E."/>
            <person name="Turnbaugh P.J."/>
            <person name="Balskus E.P."/>
        </authorList>
    </citation>
    <scope>NUCLEOTIDE SEQUENCE [LARGE SCALE GENOMIC DNA]</scope>
    <source>
        <strain evidence="6 8">DSM 16107</strain>
    </source>
</reference>
<dbReference type="Pfam" id="PF00890">
    <property type="entry name" value="FAD_binding_2"/>
    <property type="match status" value="1"/>
</dbReference>